<name>X1J2V3_9ZZZZ</name>
<protein>
    <submittedName>
        <fullName evidence="1">Uncharacterized protein</fullName>
    </submittedName>
</protein>
<dbReference type="EMBL" id="BARU01040243">
    <property type="protein sequence ID" value="GAH88996.1"/>
    <property type="molecule type" value="Genomic_DNA"/>
</dbReference>
<feature type="non-terminal residue" evidence="1">
    <location>
        <position position="1"/>
    </location>
</feature>
<dbReference type="AlphaFoldDB" id="X1J2V3"/>
<sequence>DLCNVFSFRFPALQEPIDFKAEIERFNQEMRRRKRDKLLRVNYRKKTGKDKKTKK</sequence>
<reference evidence="1" key="1">
    <citation type="journal article" date="2014" name="Front. Microbiol.">
        <title>High frequency of phylogenetically diverse reductive dehalogenase-homologous genes in deep subseafloor sedimentary metagenomes.</title>
        <authorList>
            <person name="Kawai M."/>
            <person name="Futagami T."/>
            <person name="Toyoda A."/>
            <person name="Takaki Y."/>
            <person name="Nishi S."/>
            <person name="Hori S."/>
            <person name="Arai W."/>
            <person name="Tsubouchi T."/>
            <person name="Morono Y."/>
            <person name="Uchiyama I."/>
            <person name="Ito T."/>
            <person name="Fujiyama A."/>
            <person name="Inagaki F."/>
            <person name="Takami H."/>
        </authorList>
    </citation>
    <scope>NUCLEOTIDE SEQUENCE</scope>
    <source>
        <strain evidence="1">Expedition CK06-06</strain>
    </source>
</reference>
<proteinExistence type="predicted"/>
<gene>
    <name evidence="1" type="ORF">S03H2_62243</name>
</gene>
<accession>X1J2V3</accession>
<organism evidence="1">
    <name type="scientific">marine sediment metagenome</name>
    <dbReference type="NCBI Taxonomy" id="412755"/>
    <lineage>
        <taxon>unclassified sequences</taxon>
        <taxon>metagenomes</taxon>
        <taxon>ecological metagenomes</taxon>
    </lineage>
</organism>
<evidence type="ECO:0000313" key="1">
    <source>
        <dbReference type="EMBL" id="GAH88996.1"/>
    </source>
</evidence>
<comment type="caution">
    <text evidence="1">The sequence shown here is derived from an EMBL/GenBank/DDBJ whole genome shotgun (WGS) entry which is preliminary data.</text>
</comment>